<reference evidence="2 3" key="1">
    <citation type="submission" date="2018-06" db="EMBL/GenBank/DDBJ databases">
        <title>Mucibacter soli gen. nov., sp. nov., a new member of the family Chitinophagaceae producing mucin.</title>
        <authorList>
            <person name="Kim M.-K."/>
            <person name="Park S."/>
            <person name="Kim T.-S."/>
            <person name="Joung Y."/>
            <person name="Han J.-H."/>
            <person name="Kim S.B."/>
        </authorList>
    </citation>
    <scope>NUCLEOTIDE SEQUENCE [LARGE SCALE GENOMIC DNA]</scope>
    <source>
        <strain evidence="2 3">R1-15</strain>
    </source>
</reference>
<proteinExistence type="predicted"/>
<comment type="caution">
    <text evidence="2">The sequence shown here is derived from an EMBL/GenBank/DDBJ whole genome shotgun (WGS) entry which is preliminary data.</text>
</comment>
<evidence type="ECO:0000313" key="3">
    <source>
        <dbReference type="Proteomes" id="UP000248745"/>
    </source>
</evidence>
<keyword evidence="1" id="KW-0812">Transmembrane</keyword>
<gene>
    <name evidence="2" type="ORF">DN068_07575</name>
</gene>
<keyword evidence="1" id="KW-0472">Membrane</keyword>
<evidence type="ECO:0000313" key="2">
    <source>
        <dbReference type="EMBL" id="PZF73573.1"/>
    </source>
</evidence>
<accession>A0A2W2C0H7</accession>
<organism evidence="2 3">
    <name type="scientific">Taibaiella soli</name>
    <dbReference type="NCBI Taxonomy" id="1649169"/>
    <lineage>
        <taxon>Bacteria</taxon>
        <taxon>Pseudomonadati</taxon>
        <taxon>Bacteroidota</taxon>
        <taxon>Chitinophagia</taxon>
        <taxon>Chitinophagales</taxon>
        <taxon>Chitinophagaceae</taxon>
        <taxon>Taibaiella</taxon>
    </lineage>
</organism>
<dbReference type="EMBL" id="QKTW01000011">
    <property type="protein sequence ID" value="PZF73573.1"/>
    <property type="molecule type" value="Genomic_DNA"/>
</dbReference>
<sequence>MRKEVEGGRSQTKSAVLIMKVVNSKMGAVPTIYSVLIFGGLIIVSNTLIKGKSYEKHYCKFKS</sequence>
<dbReference type="Proteomes" id="UP000248745">
    <property type="component" value="Unassembled WGS sequence"/>
</dbReference>
<feature type="transmembrane region" description="Helical" evidence="1">
    <location>
        <begin position="31"/>
        <end position="49"/>
    </location>
</feature>
<name>A0A2W2C0H7_9BACT</name>
<protein>
    <submittedName>
        <fullName evidence="2">Uncharacterized protein</fullName>
    </submittedName>
</protein>
<keyword evidence="1" id="KW-1133">Transmembrane helix</keyword>
<keyword evidence="3" id="KW-1185">Reference proteome</keyword>
<evidence type="ECO:0000256" key="1">
    <source>
        <dbReference type="SAM" id="Phobius"/>
    </source>
</evidence>
<dbReference type="AlphaFoldDB" id="A0A2W2C0H7"/>